<dbReference type="InterPro" id="IPR029063">
    <property type="entry name" value="SAM-dependent_MTases_sf"/>
</dbReference>
<comment type="function">
    <text evidence="2">S-adenosyl-L-methionine-dependent transferase that acts as a component of the wybutosine biosynthesis pathway. Wybutosine is a hyper modified guanosine with a tricyclic base found at the 3'-position adjacent to the anticodon of eukaryotic phenylalanine tRNA. Catalyzes the transfer of the alpha-amino-alpha-carboxypropyl (acp) group from S-adenosyl-L-methionine to the C-7 position of 4-demethylwyosine (imG-14) to produce wybutosine-86.</text>
</comment>
<proteinExistence type="inferred from homology"/>
<evidence type="ECO:0000313" key="6">
    <source>
        <dbReference type="Proteomes" id="UP001239213"/>
    </source>
</evidence>
<dbReference type="GO" id="GO:0005737">
    <property type="term" value="C:cytoplasm"/>
    <property type="evidence" value="ECO:0007669"/>
    <property type="project" value="UniProtKB-SubCell"/>
</dbReference>
<keyword evidence="2" id="KW-0949">S-adenosyl-L-methionine</keyword>
<keyword evidence="2" id="KW-0808">Transferase</keyword>
<keyword evidence="6" id="KW-1185">Reference proteome</keyword>
<dbReference type="GO" id="GO:0030488">
    <property type="term" value="P:tRNA methylation"/>
    <property type="evidence" value="ECO:0007669"/>
    <property type="project" value="TreeGrafter"/>
</dbReference>
<comment type="pathway">
    <text evidence="2">tRNA modification; wybutosine-tRNA(Phe) biosynthesis.</text>
</comment>
<dbReference type="PANTHER" id="PTHR23245:SF25">
    <property type="entry name" value="TRNA WYBUTOSINE-SYNTHESIZING PROTEIN 2 HOMOLOG"/>
    <property type="match status" value="1"/>
</dbReference>
<dbReference type="GO" id="GO:0102522">
    <property type="term" value="F:tRNA 4-demethylwyosine alpha-amino-alpha-carboxypropyltransferase activity"/>
    <property type="evidence" value="ECO:0007669"/>
    <property type="project" value="UniProtKB-EC"/>
</dbReference>
<comment type="caution">
    <text evidence="5">The sequence shown here is derived from an EMBL/GenBank/DDBJ whole genome shotgun (WGS) entry which is preliminary data.</text>
</comment>
<evidence type="ECO:0000256" key="1">
    <source>
        <dbReference type="ARBA" id="ARBA00049400"/>
    </source>
</evidence>
<evidence type="ECO:0000256" key="3">
    <source>
        <dbReference type="SAM" id="MobiDB-lite"/>
    </source>
</evidence>
<organism evidence="5 6">
    <name type="scientific">Colletotrichum cuscutae</name>
    <dbReference type="NCBI Taxonomy" id="1209917"/>
    <lineage>
        <taxon>Eukaryota</taxon>
        <taxon>Fungi</taxon>
        <taxon>Dikarya</taxon>
        <taxon>Ascomycota</taxon>
        <taxon>Pezizomycotina</taxon>
        <taxon>Sordariomycetes</taxon>
        <taxon>Hypocreomycetidae</taxon>
        <taxon>Glomerellales</taxon>
        <taxon>Glomerellaceae</taxon>
        <taxon>Colletotrichum</taxon>
        <taxon>Colletotrichum acutatum species complex</taxon>
    </lineage>
</organism>
<dbReference type="InterPro" id="IPR026274">
    <property type="entry name" value="tRNA_wybutosine_synth_prot_2"/>
</dbReference>
<dbReference type="PIRSF" id="PIRSF038972">
    <property type="entry name" value="Trm12"/>
    <property type="match status" value="1"/>
</dbReference>
<dbReference type="AlphaFoldDB" id="A0AAI9V7W3"/>
<gene>
    <name evidence="5" type="ORF">CCUS01_17074</name>
</gene>
<protein>
    <recommendedName>
        <fullName evidence="2">tRNA wybutosine-synthesizing protein 2</fullName>
        <shortName evidence="2">tRNA-yW-synthesizing protein 2</shortName>
    </recommendedName>
    <alternativeName>
        <fullName evidence="2">tRNA(Phe) (4-demethylwyosine(37)-C(7)) aminocarboxypropyltransferase</fullName>
    </alternativeName>
</protein>
<dbReference type="GO" id="GO:0008175">
    <property type="term" value="F:tRNA methyltransferase activity"/>
    <property type="evidence" value="ECO:0007669"/>
    <property type="project" value="TreeGrafter"/>
</dbReference>
<dbReference type="PROSITE" id="PS51684">
    <property type="entry name" value="SAM_MT_TRM5_TYW2"/>
    <property type="match status" value="1"/>
</dbReference>
<dbReference type="PANTHER" id="PTHR23245">
    <property type="entry name" value="TRNA METHYLTRANSFERASE"/>
    <property type="match status" value="1"/>
</dbReference>
<dbReference type="GO" id="GO:0031591">
    <property type="term" value="P:wybutosine biosynthetic process"/>
    <property type="evidence" value="ECO:0007669"/>
    <property type="project" value="InterPro"/>
</dbReference>
<evidence type="ECO:0000313" key="5">
    <source>
        <dbReference type="EMBL" id="KAK1474269.1"/>
    </source>
</evidence>
<comment type="catalytic activity">
    <reaction evidence="1">
        <text>4-demethylwyosine(37) in tRNA(Phe) + S-adenosyl-L-methionine = 4-demethyl-7-[(3S)-3-amino-3-carboxypropyl]wyosine(37) in tRNA(Phe) + S-methyl-5'-thioadenosine + H(+)</text>
        <dbReference type="Rhea" id="RHEA:36355"/>
        <dbReference type="Rhea" id="RHEA-COMP:10164"/>
        <dbReference type="Rhea" id="RHEA-COMP:10378"/>
        <dbReference type="ChEBI" id="CHEBI:15378"/>
        <dbReference type="ChEBI" id="CHEBI:17509"/>
        <dbReference type="ChEBI" id="CHEBI:59789"/>
        <dbReference type="ChEBI" id="CHEBI:64315"/>
        <dbReference type="ChEBI" id="CHEBI:73550"/>
        <dbReference type="EC" id="2.5.1.114"/>
    </reaction>
</comment>
<comment type="subcellular location">
    <subcellularLocation>
        <location evidence="2">Cytoplasm</location>
    </subcellularLocation>
</comment>
<name>A0AAI9V7W3_9PEZI</name>
<reference evidence="5" key="1">
    <citation type="submission" date="2016-11" db="EMBL/GenBank/DDBJ databases">
        <title>The genome sequence of Colletotrichum cuscutae.</title>
        <authorList>
            <person name="Baroncelli R."/>
        </authorList>
    </citation>
    <scope>NUCLEOTIDE SEQUENCE</scope>
    <source>
        <strain evidence="5">IMI 304802</strain>
    </source>
</reference>
<sequence length="422" mass="47185">MSKVMMVDGKGKSRGKKPKPENPISAATRAWLISLPPQTQPWRSQDELETLLNQHTPKRFTVYEPMLLLPSGSFSKGSWPIVLNHPDVSEDEIHHLWETILRDVSKTGSTTLTHLAVNEGIPLQTDTGSDGSAVEKNKNILRTPSGLKILHGDFGPSNNPANPPPQDFEGAFWVSTKQNGIHQTWAPRWTMFSRGNIKEKTRLLDFHSQASPDTTFPRRQILAPALKNYWAVDMYAGIGYFTFSYAKLGLKVLCWELNPWSVEALRRGAVANGWRVKVVQGKDLNLPAAQLFTGDEQIIIFLQDNQQARPRIGDMRASGTAVDILHINGGLLPTSEPTWRPAWDITAGCENDCWLHLHENVGVHEIESRRAQIQRLYDGWAETANGGGRAATVEHVELVKTYAPDVWHCVFDVHITRSSSVT</sequence>
<dbReference type="Gene3D" id="3.40.50.150">
    <property type="entry name" value="Vaccinia Virus protein VP39"/>
    <property type="match status" value="1"/>
</dbReference>
<evidence type="ECO:0000259" key="4">
    <source>
        <dbReference type="PROSITE" id="PS51684"/>
    </source>
</evidence>
<feature type="region of interest" description="Disordered" evidence="3">
    <location>
        <begin position="1"/>
        <end position="23"/>
    </location>
</feature>
<evidence type="ECO:0000256" key="2">
    <source>
        <dbReference type="PIRNR" id="PIRNR038972"/>
    </source>
</evidence>
<dbReference type="SUPFAM" id="SSF53335">
    <property type="entry name" value="S-adenosyl-L-methionine-dependent methyltransferases"/>
    <property type="match status" value="1"/>
</dbReference>
<accession>A0AAI9V7W3</accession>
<dbReference type="InterPro" id="IPR030382">
    <property type="entry name" value="MeTrfase_TRM5/TYW2"/>
</dbReference>
<keyword evidence="2" id="KW-0819">tRNA processing</keyword>
<keyword evidence="2" id="KW-0963">Cytoplasm</keyword>
<dbReference type="GO" id="GO:0008757">
    <property type="term" value="F:S-adenosylmethionine-dependent methyltransferase activity"/>
    <property type="evidence" value="ECO:0007669"/>
    <property type="project" value="InterPro"/>
</dbReference>
<dbReference type="EMBL" id="MPDP01000163">
    <property type="protein sequence ID" value="KAK1474269.1"/>
    <property type="molecule type" value="Genomic_DNA"/>
</dbReference>
<dbReference type="Proteomes" id="UP001239213">
    <property type="component" value="Unassembled WGS sequence"/>
</dbReference>
<comment type="similarity">
    <text evidence="2">Belongs to the class I-like SAM-binding methyltransferase superfamily. TRM5/TYW2 family.</text>
</comment>
<feature type="domain" description="SAM-dependent methyltransferase TRM5/TYW2-type" evidence="4">
    <location>
        <begin position="104"/>
        <end position="417"/>
    </location>
</feature>